<name>A0A2M6WWQ8_9BACT</name>
<feature type="transmembrane region" description="Helical" evidence="1">
    <location>
        <begin position="57"/>
        <end position="75"/>
    </location>
</feature>
<protein>
    <submittedName>
        <fullName evidence="2">DUF1290 domain-containing protein</fullName>
    </submittedName>
</protein>
<reference evidence="3" key="1">
    <citation type="submission" date="2017-09" db="EMBL/GenBank/DDBJ databases">
        <title>Depth-based differentiation of microbial function through sediment-hosted aquifers and enrichment of novel symbionts in the deep terrestrial subsurface.</title>
        <authorList>
            <person name="Probst A.J."/>
            <person name="Ladd B."/>
            <person name="Jarett J.K."/>
            <person name="Geller-Mcgrath D.E."/>
            <person name="Sieber C.M.K."/>
            <person name="Emerson J.B."/>
            <person name="Anantharaman K."/>
            <person name="Thomas B.C."/>
            <person name="Malmstrom R."/>
            <person name="Stieglmeier M."/>
            <person name="Klingl A."/>
            <person name="Woyke T."/>
            <person name="Ryan C.M."/>
            <person name="Banfield J.F."/>
        </authorList>
    </citation>
    <scope>NUCLEOTIDE SEQUENCE [LARGE SCALE GENOMIC DNA]</scope>
</reference>
<evidence type="ECO:0000313" key="2">
    <source>
        <dbReference type="EMBL" id="PIT97227.1"/>
    </source>
</evidence>
<dbReference type="Pfam" id="PF06947">
    <property type="entry name" value="DUF1290"/>
    <property type="match status" value="1"/>
</dbReference>
<comment type="caution">
    <text evidence="2">The sequence shown here is derived from an EMBL/GenBank/DDBJ whole genome shotgun (WGS) entry which is preliminary data.</text>
</comment>
<dbReference type="InterPro" id="IPR009709">
    <property type="entry name" value="DUF1290"/>
</dbReference>
<feature type="transmembrane region" description="Helical" evidence="1">
    <location>
        <begin position="81"/>
        <end position="99"/>
    </location>
</feature>
<accession>A0A2M6WWQ8</accession>
<keyword evidence="1" id="KW-1133">Transmembrane helix</keyword>
<dbReference type="AlphaFoldDB" id="A0A2M6WWQ8"/>
<evidence type="ECO:0000256" key="1">
    <source>
        <dbReference type="SAM" id="Phobius"/>
    </source>
</evidence>
<keyword evidence="1" id="KW-0472">Membrane</keyword>
<feature type="transmembrane region" description="Helical" evidence="1">
    <location>
        <begin position="5"/>
        <end position="22"/>
    </location>
</feature>
<proteinExistence type="predicted"/>
<gene>
    <name evidence="2" type="ORF">COT77_02565</name>
</gene>
<keyword evidence="1" id="KW-0812">Transmembrane</keyword>
<dbReference type="EMBL" id="PEZV01000027">
    <property type="protein sequence ID" value="PIT97227.1"/>
    <property type="molecule type" value="Genomic_DNA"/>
</dbReference>
<sequence length="128" mass="14155">MRWGILGFIIGIAVGIIFPLSIPVEFARYTAVMILAVLDSIIGAARSDVENSYNATVFFSSLVTNMIIAALITFIGDKLSLDLYLAVLVAFTIRILNNLSIVRYSLIKKFVDSRTIKQHAQDEAESQK</sequence>
<organism evidence="2 3">
    <name type="scientific">Candidatus Berkelbacteria bacterium CG10_big_fil_rev_8_21_14_0_10_41_12</name>
    <dbReference type="NCBI Taxonomy" id="1974513"/>
    <lineage>
        <taxon>Bacteria</taxon>
        <taxon>Candidatus Berkelbacteria</taxon>
    </lineage>
</organism>
<evidence type="ECO:0000313" key="3">
    <source>
        <dbReference type="Proteomes" id="UP000228596"/>
    </source>
</evidence>
<dbReference type="Proteomes" id="UP000228596">
    <property type="component" value="Unassembled WGS sequence"/>
</dbReference>